<keyword evidence="5" id="KW-0813">Transport</keyword>
<keyword evidence="4 5" id="KW-0472">Membrane</keyword>
<dbReference type="Pfam" id="PF00902">
    <property type="entry name" value="TatC"/>
    <property type="match status" value="1"/>
</dbReference>
<dbReference type="OrthoDB" id="9777044at2"/>
<feature type="transmembrane region" description="Helical" evidence="5">
    <location>
        <begin position="214"/>
        <end position="230"/>
    </location>
</feature>
<comment type="caution">
    <text evidence="6">The sequence shown here is derived from an EMBL/GenBank/DDBJ whole genome shotgun (WGS) entry which is preliminary data.</text>
</comment>
<comment type="similarity">
    <text evidence="5">Belongs to the TatC family.</text>
</comment>
<evidence type="ECO:0000256" key="4">
    <source>
        <dbReference type="ARBA" id="ARBA00023136"/>
    </source>
</evidence>
<dbReference type="PRINTS" id="PR01840">
    <property type="entry name" value="TATCFAMILY"/>
</dbReference>
<dbReference type="EMBL" id="QGDO01000009">
    <property type="protein sequence ID" value="PWJ36124.1"/>
    <property type="molecule type" value="Genomic_DNA"/>
</dbReference>
<evidence type="ECO:0000256" key="3">
    <source>
        <dbReference type="ARBA" id="ARBA00022989"/>
    </source>
</evidence>
<dbReference type="Proteomes" id="UP000245535">
    <property type="component" value="Unassembled WGS sequence"/>
</dbReference>
<keyword evidence="2 5" id="KW-0812">Transmembrane</keyword>
<organism evidence="6 7">
    <name type="scientific">Sediminitomix flava</name>
    <dbReference type="NCBI Taxonomy" id="379075"/>
    <lineage>
        <taxon>Bacteria</taxon>
        <taxon>Pseudomonadati</taxon>
        <taxon>Bacteroidota</taxon>
        <taxon>Cytophagia</taxon>
        <taxon>Cytophagales</taxon>
        <taxon>Flammeovirgaceae</taxon>
        <taxon>Sediminitomix</taxon>
    </lineage>
</organism>
<comment type="subunit">
    <text evidence="5">Forms a complex with TatA.</text>
</comment>
<sequence>MAEETEMGFLDHLEELRWHIMRAVFSIGIFAIIAFVNGSFIFKHIILAPGRVDFITYKMLCQLSNAIGSDILCIESLPFTIQNRAMTGQFSMHIMASAIIGLVFAFPYAFWEIWRFVRPGLHRHEQKATRGATFFVTVLFMMGVSFGYFIVSPLAINFLTNYQIDASILNEIDLTSYVSTLAMIVLACGVLFQLPIVVFFLAKAGLVTPSFMRTYRKHALVMILVISAIITPPDPVTQMFVALPITILYEFSIRLCARVHKKMLKEKELILGS</sequence>
<dbReference type="GO" id="GO:0065002">
    <property type="term" value="P:intracellular protein transmembrane transport"/>
    <property type="evidence" value="ECO:0007669"/>
    <property type="project" value="TreeGrafter"/>
</dbReference>
<reference evidence="6 7" key="1">
    <citation type="submission" date="2018-03" db="EMBL/GenBank/DDBJ databases">
        <title>Genomic Encyclopedia of Archaeal and Bacterial Type Strains, Phase II (KMG-II): from individual species to whole genera.</title>
        <authorList>
            <person name="Goeker M."/>
        </authorList>
    </citation>
    <scope>NUCLEOTIDE SEQUENCE [LARGE SCALE GENOMIC DNA]</scope>
    <source>
        <strain evidence="6 7">DSM 28229</strain>
    </source>
</reference>
<feature type="transmembrane region" description="Helical" evidence="5">
    <location>
        <begin position="63"/>
        <end position="81"/>
    </location>
</feature>
<protein>
    <recommendedName>
        <fullName evidence="5">Sec-independent protein translocase protein TatC</fullName>
    </recommendedName>
</protein>
<feature type="transmembrane region" description="Helical" evidence="5">
    <location>
        <begin position="93"/>
        <end position="111"/>
    </location>
</feature>
<accession>A0A315Z126</accession>
<gene>
    <name evidence="5" type="primary">tatC</name>
    <name evidence="6" type="ORF">BC781_109140</name>
</gene>
<feature type="transmembrane region" description="Helical" evidence="5">
    <location>
        <begin position="176"/>
        <end position="202"/>
    </location>
</feature>
<dbReference type="PANTHER" id="PTHR30371">
    <property type="entry name" value="SEC-INDEPENDENT PROTEIN TRANSLOCASE PROTEIN TATC"/>
    <property type="match status" value="1"/>
</dbReference>
<comment type="function">
    <text evidence="5">Part of the twin-arginine translocation (Tat) system that transports large folded proteins containing a characteristic twin-arginine motif in their signal peptide across membranes.</text>
</comment>
<dbReference type="InterPro" id="IPR002033">
    <property type="entry name" value="TatC"/>
</dbReference>
<dbReference type="HAMAP" id="MF_00902">
    <property type="entry name" value="TatC"/>
    <property type="match status" value="1"/>
</dbReference>
<keyword evidence="3 5" id="KW-1133">Transmembrane helix</keyword>
<feature type="transmembrane region" description="Helical" evidence="5">
    <location>
        <begin position="236"/>
        <end position="257"/>
    </location>
</feature>
<evidence type="ECO:0000256" key="5">
    <source>
        <dbReference type="HAMAP-Rule" id="MF_00902"/>
    </source>
</evidence>
<dbReference type="AlphaFoldDB" id="A0A315Z126"/>
<dbReference type="NCBIfam" id="TIGR00945">
    <property type="entry name" value="tatC"/>
    <property type="match status" value="1"/>
</dbReference>
<dbReference type="GO" id="GO:0043953">
    <property type="term" value="P:protein transport by the Tat complex"/>
    <property type="evidence" value="ECO:0007669"/>
    <property type="project" value="UniProtKB-UniRule"/>
</dbReference>
<dbReference type="GO" id="GO:0033281">
    <property type="term" value="C:TAT protein transport complex"/>
    <property type="evidence" value="ECO:0007669"/>
    <property type="project" value="UniProtKB-UniRule"/>
</dbReference>
<keyword evidence="7" id="KW-1185">Reference proteome</keyword>
<feature type="transmembrane region" description="Helical" evidence="5">
    <location>
        <begin position="132"/>
        <end position="156"/>
    </location>
</feature>
<keyword evidence="5" id="KW-0653">Protein transport</keyword>
<evidence type="ECO:0000313" key="7">
    <source>
        <dbReference type="Proteomes" id="UP000245535"/>
    </source>
</evidence>
<comment type="subcellular location">
    <subcellularLocation>
        <location evidence="5">Cell membrane</location>
        <topology evidence="5">Multi-pass membrane protein</topology>
    </subcellularLocation>
    <subcellularLocation>
        <location evidence="1">Membrane</location>
        <topology evidence="1">Multi-pass membrane protein</topology>
    </subcellularLocation>
</comment>
<keyword evidence="5" id="KW-0811">Translocation</keyword>
<dbReference type="RefSeq" id="WP_109622562.1">
    <property type="nucleotide sequence ID" value="NZ_QGDO01000009.1"/>
</dbReference>
<proteinExistence type="inferred from homology"/>
<evidence type="ECO:0000256" key="2">
    <source>
        <dbReference type="ARBA" id="ARBA00022692"/>
    </source>
</evidence>
<evidence type="ECO:0000313" key="6">
    <source>
        <dbReference type="EMBL" id="PWJ36124.1"/>
    </source>
</evidence>
<evidence type="ECO:0000256" key="1">
    <source>
        <dbReference type="ARBA" id="ARBA00004141"/>
    </source>
</evidence>
<feature type="transmembrane region" description="Helical" evidence="5">
    <location>
        <begin position="20"/>
        <end position="42"/>
    </location>
</feature>
<dbReference type="PANTHER" id="PTHR30371:SF0">
    <property type="entry name" value="SEC-INDEPENDENT PROTEIN TRANSLOCASE PROTEIN TATC, CHLOROPLASTIC-RELATED"/>
    <property type="match status" value="1"/>
</dbReference>
<dbReference type="GO" id="GO:0009977">
    <property type="term" value="F:proton motive force dependent protein transmembrane transporter activity"/>
    <property type="evidence" value="ECO:0007669"/>
    <property type="project" value="TreeGrafter"/>
</dbReference>
<name>A0A315Z126_SEDFL</name>
<keyword evidence="5" id="KW-1003">Cell membrane</keyword>